<proteinExistence type="predicted"/>
<comment type="caution">
    <text evidence="2">The sequence shown here is derived from an EMBL/GenBank/DDBJ whole genome shotgun (WGS) entry which is preliminary data.</text>
</comment>
<evidence type="ECO:0000313" key="2">
    <source>
        <dbReference type="EMBL" id="KAG9230760.1"/>
    </source>
</evidence>
<keyword evidence="3" id="KW-1185">Reference proteome</keyword>
<feature type="region of interest" description="Disordered" evidence="1">
    <location>
        <begin position="209"/>
        <end position="251"/>
    </location>
</feature>
<dbReference type="EMBL" id="MU251646">
    <property type="protein sequence ID" value="KAG9230760.1"/>
    <property type="molecule type" value="Genomic_DNA"/>
</dbReference>
<organism evidence="2 3">
    <name type="scientific">Amylocarpus encephaloides</name>
    <dbReference type="NCBI Taxonomy" id="45428"/>
    <lineage>
        <taxon>Eukaryota</taxon>
        <taxon>Fungi</taxon>
        <taxon>Dikarya</taxon>
        <taxon>Ascomycota</taxon>
        <taxon>Pezizomycotina</taxon>
        <taxon>Leotiomycetes</taxon>
        <taxon>Helotiales</taxon>
        <taxon>Helotiales incertae sedis</taxon>
        <taxon>Amylocarpus</taxon>
    </lineage>
</organism>
<sequence length="251" mass="27644">MAPQITIDEFNAALARYETVLETYGKTPKPGTASMKELDRFRYVLAPAQFATGSTGKAFGLEALQKLMEWKLRSSLPGLIASNTNETIKAATKDAFAHYATYKDEDSRSAEDIKKTLEKLYGPLKGVGPATASLILAVHDPNFIYFFSDEAYAWLVNDGKKGSLKYTVSEYLKLCEQADILADSLGVSALKIEKVAFVLMKENDPMPLPAVPYVPTGKPRGRPKLLESEKNPKKAPSGLPRGRPRKPDNEK</sequence>
<reference evidence="2" key="1">
    <citation type="journal article" date="2021" name="IMA Fungus">
        <title>Genomic characterization of three marine fungi, including Emericellopsis atlantica sp. nov. with signatures of a generalist lifestyle and marine biomass degradation.</title>
        <authorList>
            <person name="Hagestad O.C."/>
            <person name="Hou L."/>
            <person name="Andersen J.H."/>
            <person name="Hansen E.H."/>
            <person name="Altermark B."/>
            <person name="Li C."/>
            <person name="Kuhnert E."/>
            <person name="Cox R.J."/>
            <person name="Crous P.W."/>
            <person name="Spatafora J.W."/>
            <person name="Lail K."/>
            <person name="Amirebrahimi M."/>
            <person name="Lipzen A."/>
            <person name="Pangilinan J."/>
            <person name="Andreopoulos W."/>
            <person name="Hayes R.D."/>
            <person name="Ng V."/>
            <person name="Grigoriev I.V."/>
            <person name="Jackson S.A."/>
            <person name="Sutton T.D.S."/>
            <person name="Dobson A.D.W."/>
            <person name="Rama T."/>
        </authorList>
    </citation>
    <scope>NUCLEOTIDE SEQUENCE</scope>
    <source>
        <strain evidence="2">TRa018bII</strain>
    </source>
</reference>
<dbReference type="AlphaFoldDB" id="A0A9P8C2B1"/>
<dbReference type="OrthoDB" id="8249012at2759"/>
<feature type="non-terminal residue" evidence="2">
    <location>
        <position position="251"/>
    </location>
</feature>
<accession>A0A9P8C2B1</accession>
<name>A0A9P8C2B1_9HELO</name>
<gene>
    <name evidence="2" type="ORF">BJ875DRAFT_356270</name>
</gene>
<dbReference type="PANTHER" id="PTHR21521:SF0">
    <property type="entry name" value="AMUN, ISOFORM A"/>
    <property type="match status" value="1"/>
</dbReference>
<protein>
    <submittedName>
        <fullName evidence="2">Uncharacterized protein</fullName>
    </submittedName>
</protein>
<dbReference type="PANTHER" id="PTHR21521">
    <property type="entry name" value="AMUN, ISOFORM A"/>
    <property type="match status" value="1"/>
</dbReference>
<evidence type="ECO:0000313" key="3">
    <source>
        <dbReference type="Proteomes" id="UP000824998"/>
    </source>
</evidence>
<dbReference type="Proteomes" id="UP000824998">
    <property type="component" value="Unassembled WGS sequence"/>
</dbReference>
<evidence type="ECO:0000256" key="1">
    <source>
        <dbReference type="SAM" id="MobiDB-lite"/>
    </source>
</evidence>